<dbReference type="Proteomes" id="UP001620520">
    <property type="component" value="Unassembled WGS sequence"/>
</dbReference>
<comment type="caution">
    <text evidence="1">The sequence shown here is derived from an EMBL/GenBank/DDBJ whole genome shotgun (WGS) entry which is preliminary data.</text>
</comment>
<dbReference type="PANTHER" id="PTHR13812">
    <property type="entry name" value="KETIMINE REDUCTASE MU-CRYSTALLIN"/>
    <property type="match status" value="1"/>
</dbReference>
<name>A0ABW8N4G2_9MICC</name>
<organism evidence="1 2">
    <name type="scientific">Paenarthrobacter histidinolovorans</name>
    <dbReference type="NCBI Taxonomy" id="43664"/>
    <lineage>
        <taxon>Bacteria</taxon>
        <taxon>Bacillati</taxon>
        <taxon>Actinomycetota</taxon>
        <taxon>Actinomycetes</taxon>
        <taxon>Micrococcales</taxon>
        <taxon>Micrococcaceae</taxon>
        <taxon>Paenarthrobacter</taxon>
    </lineage>
</organism>
<dbReference type="RefSeq" id="WP_404593761.1">
    <property type="nucleotide sequence ID" value="NZ_JBIYEW010000003.1"/>
</dbReference>
<reference evidence="1 2" key="1">
    <citation type="submission" date="2024-10" db="EMBL/GenBank/DDBJ databases">
        <title>Novel secondary metabolite-producing bacteria for plant disease control.</title>
        <authorList>
            <person name="Chevrette M."/>
        </authorList>
    </citation>
    <scope>NUCLEOTIDE SEQUENCE [LARGE SCALE GENOMIC DNA]</scope>
    <source>
        <strain evidence="1 2">J30 TE3557</strain>
    </source>
</reference>
<sequence>MTLVLTASVLESLTNMSETIAAVERGFGDIARGTAVQPGPVSLHLPTSEARHLLMAGLAEAQQLASVKLLSDIPDNHALGLPTQRSSILLADRRTGETLALLDGRIPTRTRTAAASAVASKYLARPDSSTLGLVGAGALAIAHVEAMLHVLPIEKVVVWSRSATTLAAFKAKTAHHAVQVEIASNIQHVLEAADILCTLTPSVEPLVKGDWFRPGMHINAVGARPRPTHREIDSEGMRRARVFVDSLATAKEKSGDLMMAVSEGAMTVEDIQGELGPVITQDIPGRMNADDITLFNSVGIGMLDLAIGRLLYDTAVLHGLGIDVDMAR</sequence>
<dbReference type="Gene3D" id="3.30.1780.10">
    <property type="entry name" value="ornithine cyclodeaminase, domain 1"/>
    <property type="match status" value="1"/>
</dbReference>
<dbReference type="InterPro" id="IPR036291">
    <property type="entry name" value="NAD(P)-bd_dom_sf"/>
</dbReference>
<dbReference type="PIRSF" id="PIRSF001439">
    <property type="entry name" value="CryM"/>
    <property type="match status" value="1"/>
</dbReference>
<dbReference type="Pfam" id="PF02423">
    <property type="entry name" value="OCD_Mu_crystall"/>
    <property type="match status" value="1"/>
</dbReference>
<accession>A0ABW8N4G2</accession>
<dbReference type="EMBL" id="JBIYEW010000003">
    <property type="protein sequence ID" value="MFK4638104.1"/>
    <property type="molecule type" value="Genomic_DNA"/>
</dbReference>
<evidence type="ECO:0000313" key="1">
    <source>
        <dbReference type="EMBL" id="MFK4638104.1"/>
    </source>
</evidence>
<dbReference type="InterPro" id="IPR003462">
    <property type="entry name" value="ODC_Mu_crystall"/>
</dbReference>
<protein>
    <submittedName>
        <fullName evidence="1">Alanine dehydrogenase</fullName>
        <ecNumber evidence="1">1.4.1.1</ecNumber>
    </submittedName>
</protein>
<dbReference type="PANTHER" id="PTHR13812:SF19">
    <property type="entry name" value="KETIMINE REDUCTASE MU-CRYSTALLIN"/>
    <property type="match status" value="1"/>
</dbReference>
<dbReference type="SUPFAM" id="SSF51735">
    <property type="entry name" value="NAD(P)-binding Rossmann-fold domains"/>
    <property type="match status" value="1"/>
</dbReference>
<proteinExistence type="predicted"/>
<dbReference type="Gene3D" id="3.40.50.720">
    <property type="entry name" value="NAD(P)-binding Rossmann-like Domain"/>
    <property type="match status" value="1"/>
</dbReference>
<dbReference type="InterPro" id="IPR023401">
    <property type="entry name" value="ODC_N"/>
</dbReference>
<keyword evidence="1" id="KW-0560">Oxidoreductase</keyword>
<keyword evidence="2" id="KW-1185">Reference proteome</keyword>
<evidence type="ECO:0000313" key="2">
    <source>
        <dbReference type="Proteomes" id="UP001620520"/>
    </source>
</evidence>
<dbReference type="GO" id="GO:0000286">
    <property type="term" value="F:alanine dehydrogenase activity"/>
    <property type="evidence" value="ECO:0007669"/>
    <property type="project" value="UniProtKB-EC"/>
</dbReference>
<dbReference type="EC" id="1.4.1.1" evidence="1"/>
<gene>
    <name evidence="1" type="ORF">ABIA52_000993</name>
</gene>